<sequence length="64" mass="7266">MRHYRNEAPSDRRSCIGGEPLNDELDLDGIATQNSTTVARLVDLTALWHQQRCRDAKRLTSSII</sequence>
<protein>
    <submittedName>
        <fullName evidence="1">Uncharacterized protein</fullName>
    </submittedName>
</protein>
<evidence type="ECO:0000313" key="1">
    <source>
        <dbReference type="EnsemblPlants" id="MELO3C011669.2.1"/>
    </source>
</evidence>
<accession>A0A9I9D1L1</accession>
<dbReference type="EnsemblPlants" id="MELO3C011669.2.1">
    <property type="protein sequence ID" value="MELO3C011669.2.1"/>
    <property type="gene ID" value="MELO3C011669.2"/>
</dbReference>
<organism evidence="1">
    <name type="scientific">Cucumis melo</name>
    <name type="common">Muskmelon</name>
    <dbReference type="NCBI Taxonomy" id="3656"/>
    <lineage>
        <taxon>Eukaryota</taxon>
        <taxon>Viridiplantae</taxon>
        <taxon>Streptophyta</taxon>
        <taxon>Embryophyta</taxon>
        <taxon>Tracheophyta</taxon>
        <taxon>Spermatophyta</taxon>
        <taxon>Magnoliopsida</taxon>
        <taxon>eudicotyledons</taxon>
        <taxon>Gunneridae</taxon>
        <taxon>Pentapetalae</taxon>
        <taxon>rosids</taxon>
        <taxon>fabids</taxon>
        <taxon>Cucurbitales</taxon>
        <taxon>Cucurbitaceae</taxon>
        <taxon>Benincaseae</taxon>
        <taxon>Cucumis</taxon>
    </lineage>
</organism>
<reference evidence="1" key="1">
    <citation type="submission" date="2023-03" db="UniProtKB">
        <authorList>
            <consortium name="EnsemblPlants"/>
        </authorList>
    </citation>
    <scope>IDENTIFICATION</scope>
</reference>
<proteinExistence type="predicted"/>
<dbReference type="Gramene" id="MELO3C011669.2.1">
    <property type="protein sequence ID" value="MELO3C011669.2.1"/>
    <property type="gene ID" value="MELO3C011669.2"/>
</dbReference>
<name>A0A9I9D1L1_CUCME</name>
<dbReference type="AlphaFoldDB" id="A0A9I9D1L1"/>